<dbReference type="InterPro" id="IPR009057">
    <property type="entry name" value="Homeodomain-like_sf"/>
</dbReference>
<dbReference type="HOGENOM" id="CLU_069356_38_0_11"/>
<dbReference type="Pfam" id="PF00440">
    <property type="entry name" value="TetR_N"/>
    <property type="match status" value="1"/>
</dbReference>
<dbReference type="SUPFAM" id="SSF48498">
    <property type="entry name" value="Tetracyclin repressor-like, C-terminal domain"/>
    <property type="match status" value="1"/>
</dbReference>
<sequence>MTSSDSRPRRRADAERSIARIVAAARTTLGDNPDATIDDIAKAAGVGRMTLYGHFKNRADLVEAALVDALRAGEERLSAVDLSGDARDALARLLASSWSLVAESNALLEAAQPILPTERIRQLHAAPAERVEGLIRRGQSQGVFRTDLPNTWLVNAVFYLVHGAADENRAGRLAGTEAAAVITGTVQSMLATPNP</sequence>
<organism evidence="6 7">
    <name type="scientific">Stackebrandtia nassauensis (strain DSM 44728 / CIP 108903 / NRRL B-16338 / NBRC 102104 / LLR-40K-21)</name>
    <dbReference type="NCBI Taxonomy" id="446470"/>
    <lineage>
        <taxon>Bacteria</taxon>
        <taxon>Bacillati</taxon>
        <taxon>Actinomycetota</taxon>
        <taxon>Actinomycetes</taxon>
        <taxon>Glycomycetales</taxon>
        <taxon>Glycomycetaceae</taxon>
        <taxon>Stackebrandtia</taxon>
    </lineage>
</organism>
<keyword evidence="1" id="KW-0805">Transcription regulation</keyword>
<feature type="DNA-binding region" description="H-T-H motif" evidence="4">
    <location>
        <begin position="36"/>
        <end position="55"/>
    </location>
</feature>
<evidence type="ECO:0000256" key="2">
    <source>
        <dbReference type="ARBA" id="ARBA00023125"/>
    </source>
</evidence>
<evidence type="ECO:0000259" key="5">
    <source>
        <dbReference type="PROSITE" id="PS50977"/>
    </source>
</evidence>
<keyword evidence="3" id="KW-0804">Transcription</keyword>
<dbReference type="PANTHER" id="PTHR30055:SF234">
    <property type="entry name" value="HTH-TYPE TRANSCRIPTIONAL REGULATOR BETI"/>
    <property type="match status" value="1"/>
</dbReference>
<dbReference type="PROSITE" id="PS50977">
    <property type="entry name" value="HTH_TETR_2"/>
    <property type="match status" value="1"/>
</dbReference>
<gene>
    <name evidence="6" type="ordered locus">Snas_0209</name>
</gene>
<evidence type="ECO:0000313" key="7">
    <source>
        <dbReference type="Proteomes" id="UP000000844"/>
    </source>
</evidence>
<keyword evidence="7" id="KW-1185">Reference proteome</keyword>
<dbReference type="KEGG" id="sna:Snas_0209"/>
<dbReference type="STRING" id="446470.Snas_0209"/>
<dbReference type="Proteomes" id="UP000000844">
    <property type="component" value="Chromosome"/>
</dbReference>
<name>D3Q1T0_STANL</name>
<dbReference type="AlphaFoldDB" id="D3Q1T0"/>
<protein>
    <submittedName>
        <fullName evidence="6">Transcriptional regulator, TetR family</fullName>
    </submittedName>
</protein>
<evidence type="ECO:0000256" key="4">
    <source>
        <dbReference type="PROSITE-ProRule" id="PRU00335"/>
    </source>
</evidence>
<reference evidence="6 7" key="1">
    <citation type="journal article" date="2009" name="Stand. Genomic Sci.">
        <title>Complete genome sequence of Stackebrandtia nassauensis type strain (LLR-40K-21).</title>
        <authorList>
            <person name="Munk C."/>
            <person name="Lapidus A."/>
            <person name="Copeland A."/>
            <person name="Jando M."/>
            <person name="Mayilraj S."/>
            <person name="Glavina Del Rio T."/>
            <person name="Nolan M."/>
            <person name="Chen F."/>
            <person name="Lucas S."/>
            <person name="Tice H."/>
            <person name="Cheng J.F."/>
            <person name="Han C."/>
            <person name="Detter J.C."/>
            <person name="Bruce D."/>
            <person name="Goodwin L."/>
            <person name="Chain P."/>
            <person name="Pitluck S."/>
            <person name="Goker M."/>
            <person name="Ovchinikova G."/>
            <person name="Pati A."/>
            <person name="Ivanova N."/>
            <person name="Mavromatis K."/>
            <person name="Chen A."/>
            <person name="Palaniappan K."/>
            <person name="Land M."/>
            <person name="Hauser L."/>
            <person name="Chang Y.J."/>
            <person name="Jeffries C.D."/>
            <person name="Bristow J."/>
            <person name="Eisen J.A."/>
            <person name="Markowitz V."/>
            <person name="Hugenholtz P."/>
            <person name="Kyrpides N.C."/>
            <person name="Klenk H.P."/>
        </authorList>
    </citation>
    <scope>NUCLEOTIDE SEQUENCE [LARGE SCALE GENOMIC DNA]</scope>
    <source>
        <strain evidence="7">DSM 44728 / CIP 108903 / NRRL B-16338 / NBRC 102104 / LLR-40K-21</strain>
    </source>
</reference>
<feature type="domain" description="HTH tetR-type" evidence="5">
    <location>
        <begin position="15"/>
        <end position="73"/>
    </location>
</feature>
<dbReference type="GO" id="GO:0000976">
    <property type="term" value="F:transcription cis-regulatory region binding"/>
    <property type="evidence" value="ECO:0007669"/>
    <property type="project" value="TreeGrafter"/>
</dbReference>
<dbReference type="InterPro" id="IPR036271">
    <property type="entry name" value="Tet_transcr_reg_TetR-rel_C_sf"/>
</dbReference>
<dbReference type="RefSeq" id="WP_013015499.1">
    <property type="nucleotide sequence ID" value="NC_013947.1"/>
</dbReference>
<dbReference type="InterPro" id="IPR050109">
    <property type="entry name" value="HTH-type_TetR-like_transc_reg"/>
</dbReference>
<evidence type="ECO:0000256" key="3">
    <source>
        <dbReference type="ARBA" id="ARBA00023163"/>
    </source>
</evidence>
<dbReference type="PANTHER" id="PTHR30055">
    <property type="entry name" value="HTH-TYPE TRANSCRIPTIONAL REGULATOR RUTR"/>
    <property type="match status" value="1"/>
</dbReference>
<evidence type="ECO:0000313" key="6">
    <source>
        <dbReference type="EMBL" id="ADD39928.1"/>
    </source>
</evidence>
<accession>D3Q1T0</accession>
<dbReference type="SUPFAM" id="SSF46689">
    <property type="entry name" value="Homeodomain-like"/>
    <property type="match status" value="1"/>
</dbReference>
<dbReference type="GO" id="GO:0003700">
    <property type="term" value="F:DNA-binding transcription factor activity"/>
    <property type="evidence" value="ECO:0007669"/>
    <property type="project" value="TreeGrafter"/>
</dbReference>
<dbReference type="EMBL" id="CP001778">
    <property type="protein sequence ID" value="ADD39928.1"/>
    <property type="molecule type" value="Genomic_DNA"/>
</dbReference>
<evidence type="ECO:0000256" key="1">
    <source>
        <dbReference type="ARBA" id="ARBA00023015"/>
    </source>
</evidence>
<dbReference type="OrthoDB" id="3869819at2"/>
<dbReference type="InterPro" id="IPR001647">
    <property type="entry name" value="HTH_TetR"/>
</dbReference>
<dbReference type="Gene3D" id="1.10.357.10">
    <property type="entry name" value="Tetracycline Repressor, domain 2"/>
    <property type="match status" value="1"/>
</dbReference>
<dbReference type="eggNOG" id="COG1309">
    <property type="taxonomic scope" value="Bacteria"/>
</dbReference>
<keyword evidence="2 4" id="KW-0238">DNA-binding</keyword>
<proteinExistence type="predicted"/>